<keyword evidence="3" id="KW-1185">Reference proteome</keyword>
<gene>
    <name evidence="2" type="ORF">SAMN06296036_12190</name>
</gene>
<name>A0A1Y6CHE0_9BACT</name>
<dbReference type="AlphaFoldDB" id="A0A1Y6CHE0"/>
<dbReference type="EMBL" id="FWZT01000021">
    <property type="protein sequence ID" value="SMF62761.1"/>
    <property type="molecule type" value="Genomic_DNA"/>
</dbReference>
<evidence type="ECO:0000256" key="1">
    <source>
        <dbReference type="SAM" id="MobiDB-lite"/>
    </source>
</evidence>
<dbReference type="STRING" id="1513793.SAMN06296036_12190"/>
<protein>
    <submittedName>
        <fullName evidence="2">Uncharacterized protein</fullName>
    </submittedName>
</protein>
<proteinExistence type="predicted"/>
<accession>A0A1Y6CHE0</accession>
<evidence type="ECO:0000313" key="3">
    <source>
        <dbReference type="Proteomes" id="UP000192907"/>
    </source>
</evidence>
<reference evidence="3" key="1">
    <citation type="submission" date="2017-04" db="EMBL/GenBank/DDBJ databases">
        <authorList>
            <person name="Varghese N."/>
            <person name="Submissions S."/>
        </authorList>
    </citation>
    <scope>NUCLEOTIDE SEQUENCE [LARGE SCALE GENOMIC DNA]</scope>
    <source>
        <strain evidence="3">RKEM611</strain>
    </source>
</reference>
<feature type="region of interest" description="Disordered" evidence="1">
    <location>
        <begin position="480"/>
        <end position="508"/>
    </location>
</feature>
<organism evidence="2 3">
    <name type="scientific">Pseudobacteriovorax antillogorgiicola</name>
    <dbReference type="NCBI Taxonomy" id="1513793"/>
    <lineage>
        <taxon>Bacteria</taxon>
        <taxon>Pseudomonadati</taxon>
        <taxon>Bdellovibrionota</taxon>
        <taxon>Oligoflexia</taxon>
        <taxon>Oligoflexales</taxon>
        <taxon>Pseudobacteriovoracaceae</taxon>
        <taxon>Pseudobacteriovorax</taxon>
    </lineage>
</organism>
<evidence type="ECO:0000313" key="2">
    <source>
        <dbReference type="EMBL" id="SMF62761.1"/>
    </source>
</evidence>
<dbReference type="Proteomes" id="UP000192907">
    <property type="component" value="Unassembled WGS sequence"/>
</dbReference>
<dbReference type="RefSeq" id="WP_132323184.1">
    <property type="nucleotide sequence ID" value="NZ_FWZT01000021.1"/>
</dbReference>
<sequence length="508" mass="59989">MVRRIKKLDEAVVDPSDYVSMNRYTQPLHGGDGRVLTIAETHPTQRPWNRIHPALELDIDQRLYKFLSEMSPVMDEFWDYIRAQSIQKDILFRWHRRRLQLLMETEIVAERERLFKEYVTALLFERVYSQALARRKIFFDVRDKAWEDAEKFHRVHQEMFLERLHRDRVFIRQEVQNPYVPELRKPNEKKVLHLENEDLYDDRRTEQRIIESFQIARKQSATIFDQSLFRGLSLANDQLMQTQSVREIRLVLRSMEARWASLYKQNQVLEHILLSEMRNQSDIMKKINGDRSSDAQMIPRSQQYDGPYKEQIYSESVQSQLLTSLQKPDLAVKEESRHLVINTYDRYQNLEVTRDVQARSQFTSVSQPNPQDAAASAMIAPQDQELDSYHHLQQQAAYPRKLAEALQGEHSFDVPRRSVEQTQEIDWANHDHNQSKERLSEQSQLSIDQQRLENHQRTMNHLLAGHDYARHFLADVAASRPENQISEDDSDQVQAVSKIKGSAAIDDD</sequence>